<dbReference type="GO" id="GO:0006313">
    <property type="term" value="P:DNA transposition"/>
    <property type="evidence" value="ECO:0007669"/>
    <property type="project" value="InterPro"/>
</dbReference>
<keyword evidence="3" id="KW-1185">Reference proteome</keyword>
<gene>
    <name evidence="2" type="ORF">H9L42_15190</name>
</gene>
<dbReference type="InterPro" id="IPR012337">
    <property type="entry name" value="RNaseH-like_sf"/>
</dbReference>
<accession>A0A923NL71</accession>
<evidence type="ECO:0000313" key="3">
    <source>
        <dbReference type="Proteomes" id="UP000602647"/>
    </source>
</evidence>
<protein>
    <submittedName>
        <fullName evidence="2">Transposase</fullName>
    </submittedName>
</protein>
<dbReference type="Pfam" id="PF01609">
    <property type="entry name" value="DDE_Tnp_1"/>
    <property type="match status" value="1"/>
</dbReference>
<evidence type="ECO:0000259" key="1">
    <source>
        <dbReference type="Pfam" id="PF01609"/>
    </source>
</evidence>
<organism evidence="2 3">
    <name type="scientific">Zhenpiania hominis</name>
    <dbReference type="NCBI Taxonomy" id="2763644"/>
    <lineage>
        <taxon>Bacteria</taxon>
        <taxon>Bacillati</taxon>
        <taxon>Bacillota</taxon>
        <taxon>Clostridia</taxon>
        <taxon>Peptostreptococcales</taxon>
        <taxon>Anaerovoracaceae</taxon>
        <taxon>Zhenpiania</taxon>
    </lineage>
</organism>
<evidence type="ECO:0000313" key="2">
    <source>
        <dbReference type="EMBL" id="MBC6681166.1"/>
    </source>
</evidence>
<dbReference type="AlphaFoldDB" id="A0A923NL71"/>
<dbReference type="InterPro" id="IPR002559">
    <property type="entry name" value="Transposase_11"/>
</dbReference>
<dbReference type="SUPFAM" id="SSF53098">
    <property type="entry name" value="Ribonuclease H-like"/>
    <property type="match status" value="1"/>
</dbReference>
<sequence>MQPCPGTGSYPQTFFPGLASLLRQLPDPRHQSYITYPAPVLLMTRILSSLCYISSMRKTSEEFNSEQMIANIWTLCGEADAGNELPYWETMNRYLKRLKPACLQKVQTQLVRHLLRSRAFEAARVRGRYWQILIDGTQLYRSRNSLDERSLYCIHNKGTANEYRENYYYVLEAKLVLHSGMIVSLLSEFVENEEGGEAEKQDCERKACWRLMERLKEEFPRLPICLSADSLYACKGWFQRCEQSHWKYILRFKEGSIPSIGEEYQSLKGCQKNRRENKEDGWWYDFVTGVEYEGNKLQVLEYEPKRASKEAPAFLFLTNLPLQHTNAQETAELGRRRWKMENEGFNTQKRQGYNLEHPYSKDYEALKNHYYLIQIGHMIASWIFP</sequence>
<proteinExistence type="predicted"/>
<name>A0A923NL71_9FIRM</name>
<dbReference type="GO" id="GO:0004803">
    <property type="term" value="F:transposase activity"/>
    <property type="evidence" value="ECO:0007669"/>
    <property type="project" value="InterPro"/>
</dbReference>
<dbReference type="EMBL" id="JACRYT010000027">
    <property type="protein sequence ID" value="MBC6681166.1"/>
    <property type="molecule type" value="Genomic_DNA"/>
</dbReference>
<dbReference type="Proteomes" id="UP000602647">
    <property type="component" value="Unassembled WGS sequence"/>
</dbReference>
<feature type="domain" description="Transposase IS4-like" evidence="1">
    <location>
        <begin position="207"/>
        <end position="375"/>
    </location>
</feature>
<reference evidence="2" key="1">
    <citation type="submission" date="2020-08" db="EMBL/GenBank/DDBJ databases">
        <title>Genome public.</title>
        <authorList>
            <person name="Liu C."/>
            <person name="Sun Q."/>
        </authorList>
    </citation>
    <scope>NUCLEOTIDE SEQUENCE</scope>
    <source>
        <strain evidence="2">BX12</strain>
    </source>
</reference>
<dbReference type="GO" id="GO:0003677">
    <property type="term" value="F:DNA binding"/>
    <property type="evidence" value="ECO:0007669"/>
    <property type="project" value="InterPro"/>
</dbReference>
<comment type="caution">
    <text evidence="2">The sequence shown here is derived from an EMBL/GenBank/DDBJ whole genome shotgun (WGS) entry which is preliminary data.</text>
</comment>